<dbReference type="InterPro" id="IPR050190">
    <property type="entry name" value="UPF0213_domain"/>
</dbReference>
<evidence type="ECO:0000313" key="3">
    <source>
        <dbReference type="EMBL" id="OGM01609.1"/>
    </source>
</evidence>
<reference evidence="3 4" key="1">
    <citation type="journal article" date="2016" name="Nat. Commun.">
        <title>Thousands of microbial genomes shed light on interconnected biogeochemical processes in an aquifer system.</title>
        <authorList>
            <person name="Anantharaman K."/>
            <person name="Brown C.T."/>
            <person name="Hug L.A."/>
            <person name="Sharon I."/>
            <person name="Castelle C.J."/>
            <person name="Probst A.J."/>
            <person name="Thomas B.C."/>
            <person name="Singh A."/>
            <person name="Wilkins M.J."/>
            <person name="Karaoz U."/>
            <person name="Brodie E.L."/>
            <person name="Williams K.H."/>
            <person name="Hubbard S.S."/>
            <person name="Banfield J.F."/>
        </authorList>
    </citation>
    <scope>NUCLEOTIDE SEQUENCE [LARGE SCALE GENOMIC DNA]</scope>
</reference>
<protein>
    <recommendedName>
        <fullName evidence="2">GIY-YIG domain-containing protein</fullName>
    </recommendedName>
</protein>
<evidence type="ECO:0000313" key="4">
    <source>
        <dbReference type="Proteomes" id="UP000176988"/>
    </source>
</evidence>
<organism evidence="3 4">
    <name type="scientific">Candidatus Uhrbacteria bacterium RIFOXYC2_FULL_47_19</name>
    <dbReference type="NCBI Taxonomy" id="1802424"/>
    <lineage>
        <taxon>Bacteria</taxon>
        <taxon>Candidatus Uhriibacteriota</taxon>
    </lineage>
</organism>
<dbReference type="PANTHER" id="PTHR34477">
    <property type="entry name" value="UPF0213 PROTEIN YHBQ"/>
    <property type="match status" value="1"/>
</dbReference>
<gene>
    <name evidence="3" type="ORF">A2480_00835</name>
</gene>
<dbReference type="Pfam" id="PF01541">
    <property type="entry name" value="GIY-YIG"/>
    <property type="match status" value="1"/>
</dbReference>
<dbReference type="InterPro" id="IPR000305">
    <property type="entry name" value="GIY-YIG_endonuc"/>
</dbReference>
<evidence type="ECO:0000256" key="1">
    <source>
        <dbReference type="ARBA" id="ARBA00007435"/>
    </source>
</evidence>
<dbReference type="STRING" id="1802424.A2480_00835"/>
<dbReference type="PANTHER" id="PTHR34477:SF1">
    <property type="entry name" value="UPF0213 PROTEIN YHBQ"/>
    <property type="match status" value="1"/>
</dbReference>
<dbReference type="Proteomes" id="UP000176988">
    <property type="component" value="Unassembled WGS sequence"/>
</dbReference>
<accession>A0A1F7WGT1</accession>
<dbReference type="Gene3D" id="3.40.1440.10">
    <property type="entry name" value="GIY-YIG endonuclease"/>
    <property type="match status" value="1"/>
</dbReference>
<comment type="similarity">
    <text evidence="1">Belongs to the UPF0213 family.</text>
</comment>
<dbReference type="SUPFAM" id="SSF82771">
    <property type="entry name" value="GIY-YIG endonuclease"/>
    <property type="match status" value="1"/>
</dbReference>
<dbReference type="InterPro" id="IPR035901">
    <property type="entry name" value="GIY-YIG_endonuc_sf"/>
</dbReference>
<feature type="domain" description="GIY-YIG" evidence="2">
    <location>
        <begin position="15"/>
        <end position="72"/>
    </location>
</feature>
<name>A0A1F7WGT1_9BACT</name>
<dbReference type="CDD" id="cd10456">
    <property type="entry name" value="GIY-YIG_UPF0213"/>
    <property type="match status" value="1"/>
</dbReference>
<proteinExistence type="inferred from homology"/>
<comment type="caution">
    <text evidence="3">The sequence shown here is derived from an EMBL/GenBank/DDBJ whole genome shotgun (WGS) entry which is preliminary data.</text>
</comment>
<evidence type="ECO:0000259" key="2">
    <source>
        <dbReference type="Pfam" id="PF01541"/>
    </source>
</evidence>
<dbReference type="AlphaFoldDB" id="A0A1F7WGT1"/>
<sequence>MPLETDIEIETVPHYHVYMVRCTDGSLFTGVTSELEGILLQINSGRGPQYTRTRCPVFLVYSEEFMNEADAEHRAEFIRQLDRRDKESLLSESSLAVLE</sequence>
<dbReference type="EMBL" id="MGFG01000003">
    <property type="protein sequence ID" value="OGM01609.1"/>
    <property type="molecule type" value="Genomic_DNA"/>
</dbReference>